<dbReference type="PROSITE" id="PS50879">
    <property type="entry name" value="RNASE_H_1"/>
    <property type="match status" value="1"/>
</dbReference>
<organism evidence="2 3">
    <name type="scientific">Ilex paraguariensis</name>
    <name type="common">yerba mate</name>
    <dbReference type="NCBI Taxonomy" id="185542"/>
    <lineage>
        <taxon>Eukaryota</taxon>
        <taxon>Viridiplantae</taxon>
        <taxon>Streptophyta</taxon>
        <taxon>Embryophyta</taxon>
        <taxon>Tracheophyta</taxon>
        <taxon>Spermatophyta</taxon>
        <taxon>Magnoliopsida</taxon>
        <taxon>eudicotyledons</taxon>
        <taxon>Gunneridae</taxon>
        <taxon>Pentapetalae</taxon>
        <taxon>asterids</taxon>
        <taxon>campanulids</taxon>
        <taxon>Aquifoliales</taxon>
        <taxon>Aquifoliaceae</taxon>
        <taxon>Ilex</taxon>
    </lineage>
</organism>
<dbReference type="InterPro" id="IPR012337">
    <property type="entry name" value="RNaseH-like_sf"/>
</dbReference>
<sequence>MLNSYSIYLKICSLLRFLVRNVKPKVRDGDRGKGLLIVLGIEMPYAIKVKASWVVWEFPSAGSLKMDVDGAAKGKPGCAGGGVLVRNEWGGKVLAASFYYGVCTNMAAEFKAMLDGLNMLMSYGLEGFHVFIESDSLVVVNTIKGLFQCAWPYLGIMEKIMKLLDVLYFQLRHVYLEANFVADGLANKAVEDGFSTDFSSLQLPAMVKMKLLQDQRSLPVLRKKTVLIFDDGG</sequence>
<dbReference type="Proteomes" id="UP001642360">
    <property type="component" value="Unassembled WGS sequence"/>
</dbReference>
<evidence type="ECO:0000259" key="1">
    <source>
        <dbReference type="PROSITE" id="PS50879"/>
    </source>
</evidence>
<dbReference type="SUPFAM" id="SSF53098">
    <property type="entry name" value="Ribonuclease H-like"/>
    <property type="match status" value="1"/>
</dbReference>
<dbReference type="PANTHER" id="PTHR47723:SF19">
    <property type="entry name" value="POLYNUCLEOTIDYL TRANSFERASE, RIBONUCLEASE H-LIKE SUPERFAMILY PROTEIN"/>
    <property type="match status" value="1"/>
</dbReference>
<dbReference type="InterPro" id="IPR053151">
    <property type="entry name" value="RNase_H-like"/>
</dbReference>
<dbReference type="InterPro" id="IPR036397">
    <property type="entry name" value="RNaseH_sf"/>
</dbReference>
<reference evidence="2 3" key="1">
    <citation type="submission" date="2024-02" db="EMBL/GenBank/DDBJ databases">
        <authorList>
            <person name="Vignale AGUSTIN F."/>
            <person name="Sosa J E."/>
            <person name="Modenutti C."/>
        </authorList>
    </citation>
    <scope>NUCLEOTIDE SEQUENCE [LARGE SCALE GENOMIC DNA]</scope>
</reference>
<keyword evidence="3" id="KW-1185">Reference proteome</keyword>
<feature type="domain" description="RNase H type-1" evidence="1">
    <location>
        <begin position="60"/>
        <end position="191"/>
    </location>
</feature>
<dbReference type="EMBL" id="CAUOFW020007057">
    <property type="protein sequence ID" value="CAK9177430.1"/>
    <property type="molecule type" value="Genomic_DNA"/>
</dbReference>
<proteinExistence type="predicted"/>
<gene>
    <name evidence="2" type="ORF">ILEXP_LOCUS47319</name>
</gene>
<accession>A0ABC8U6P4</accession>
<protein>
    <recommendedName>
        <fullName evidence="1">RNase H type-1 domain-containing protein</fullName>
    </recommendedName>
</protein>
<dbReference type="Pfam" id="PF13456">
    <property type="entry name" value="RVT_3"/>
    <property type="match status" value="1"/>
</dbReference>
<dbReference type="AlphaFoldDB" id="A0ABC8U6P4"/>
<dbReference type="Gene3D" id="3.30.420.10">
    <property type="entry name" value="Ribonuclease H-like superfamily/Ribonuclease H"/>
    <property type="match status" value="1"/>
</dbReference>
<comment type="caution">
    <text evidence="2">The sequence shown here is derived from an EMBL/GenBank/DDBJ whole genome shotgun (WGS) entry which is preliminary data.</text>
</comment>
<dbReference type="InterPro" id="IPR002156">
    <property type="entry name" value="RNaseH_domain"/>
</dbReference>
<evidence type="ECO:0000313" key="3">
    <source>
        <dbReference type="Proteomes" id="UP001642360"/>
    </source>
</evidence>
<name>A0ABC8U6P4_9AQUA</name>
<dbReference type="PANTHER" id="PTHR47723">
    <property type="entry name" value="OS05G0353850 PROTEIN"/>
    <property type="match status" value="1"/>
</dbReference>
<evidence type="ECO:0000313" key="2">
    <source>
        <dbReference type="EMBL" id="CAK9177430.1"/>
    </source>
</evidence>